<protein>
    <submittedName>
        <fullName evidence="4">FecR family protein</fullName>
    </submittedName>
</protein>
<evidence type="ECO:0000259" key="3">
    <source>
        <dbReference type="Pfam" id="PF16344"/>
    </source>
</evidence>
<sequence length="390" mass="42821">MEPTNRYAYLYRKLMDNDCSPSEVDELLLWLTTGDAEPQVADMIMEELDAPLPNNELDEATKLRLEARLNAILGHAPSKVSRIRPVYWRLAAAAVITLLISVGLLYYNSSNPSSSPTITTAENDVQAGSTGAILTLSNQQQIVLDSAGNGVITSQNGSVVSMNSGQLLYTPVDAQAGEVVYNTITTPKGKQFSLVLPDGTKVWLNAASRITYPTSFQKTYRQVDVSGEVYFEVAQNSQQPFKVQSSDGLIEVLGTAFNVNTFKDDGIMRTTLVNGAVKVSTATKESIVLKPGQQAAINRSNIRLVEQVNIDKVVAWKNGYFNFNGLSLPEAMQQLARWYDIEVVYEKGIPNIQFYGEISRDVSLKGLLQGLEGAGVHFRIENGKKLIVYP</sequence>
<organism evidence="4 5">
    <name type="scientific">Chitinophaga skermanii</name>
    <dbReference type="NCBI Taxonomy" id="331697"/>
    <lineage>
        <taxon>Bacteria</taxon>
        <taxon>Pseudomonadati</taxon>
        <taxon>Bacteroidota</taxon>
        <taxon>Chitinophagia</taxon>
        <taxon>Chitinophagales</taxon>
        <taxon>Chitinophagaceae</taxon>
        <taxon>Chitinophaga</taxon>
    </lineage>
</organism>
<dbReference type="PANTHER" id="PTHR30273">
    <property type="entry name" value="PERIPLASMIC SIGNAL SENSOR AND SIGMA FACTOR ACTIVATOR FECR-RELATED"/>
    <property type="match status" value="1"/>
</dbReference>
<dbReference type="Proteomes" id="UP000249547">
    <property type="component" value="Unassembled WGS sequence"/>
</dbReference>
<comment type="caution">
    <text evidence="4">The sequence shown here is derived from an EMBL/GenBank/DDBJ whole genome shotgun (WGS) entry which is preliminary data.</text>
</comment>
<keyword evidence="1" id="KW-0472">Membrane</keyword>
<dbReference type="Pfam" id="PF16344">
    <property type="entry name" value="FecR_C"/>
    <property type="match status" value="1"/>
</dbReference>
<dbReference type="PANTHER" id="PTHR30273:SF2">
    <property type="entry name" value="PROTEIN FECR"/>
    <property type="match status" value="1"/>
</dbReference>
<accession>A0A327QWL8</accession>
<feature type="domain" description="FecR protein" evidence="2">
    <location>
        <begin position="183"/>
        <end position="278"/>
    </location>
</feature>
<dbReference type="InterPro" id="IPR032508">
    <property type="entry name" value="FecR_C"/>
</dbReference>
<evidence type="ECO:0000313" key="4">
    <source>
        <dbReference type="EMBL" id="RAJ08750.1"/>
    </source>
</evidence>
<dbReference type="AlphaFoldDB" id="A0A327QWL8"/>
<feature type="domain" description="Protein FecR C-terminal" evidence="3">
    <location>
        <begin position="320"/>
        <end position="384"/>
    </location>
</feature>
<keyword evidence="5" id="KW-1185">Reference proteome</keyword>
<keyword evidence="1" id="KW-0812">Transmembrane</keyword>
<dbReference type="InterPro" id="IPR006860">
    <property type="entry name" value="FecR"/>
</dbReference>
<dbReference type="EMBL" id="QLLL01000002">
    <property type="protein sequence ID" value="RAJ08750.1"/>
    <property type="molecule type" value="Genomic_DNA"/>
</dbReference>
<dbReference type="InterPro" id="IPR012373">
    <property type="entry name" value="Ferrdict_sens_TM"/>
</dbReference>
<feature type="transmembrane region" description="Helical" evidence="1">
    <location>
        <begin position="86"/>
        <end position="107"/>
    </location>
</feature>
<reference evidence="4 5" key="1">
    <citation type="submission" date="2018-06" db="EMBL/GenBank/DDBJ databases">
        <title>Genomic Encyclopedia of Archaeal and Bacterial Type Strains, Phase II (KMG-II): from individual species to whole genera.</title>
        <authorList>
            <person name="Goeker M."/>
        </authorList>
    </citation>
    <scope>NUCLEOTIDE SEQUENCE [LARGE SCALE GENOMIC DNA]</scope>
    <source>
        <strain evidence="4 5">DSM 23857</strain>
    </source>
</reference>
<dbReference type="Gene3D" id="2.60.120.1440">
    <property type="match status" value="1"/>
</dbReference>
<proteinExistence type="predicted"/>
<gene>
    <name evidence="4" type="ORF">LX64_01404</name>
</gene>
<evidence type="ECO:0000256" key="1">
    <source>
        <dbReference type="SAM" id="Phobius"/>
    </source>
</evidence>
<evidence type="ECO:0000259" key="2">
    <source>
        <dbReference type="Pfam" id="PF04773"/>
    </source>
</evidence>
<dbReference type="Gene3D" id="3.55.50.30">
    <property type="match status" value="1"/>
</dbReference>
<name>A0A327QWL8_9BACT</name>
<dbReference type="GO" id="GO:0016989">
    <property type="term" value="F:sigma factor antagonist activity"/>
    <property type="evidence" value="ECO:0007669"/>
    <property type="project" value="TreeGrafter"/>
</dbReference>
<dbReference type="Pfam" id="PF04773">
    <property type="entry name" value="FecR"/>
    <property type="match status" value="1"/>
</dbReference>
<dbReference type="FunFam" id="2.60.120.1440:FF:000001">
    <property type="entry name" value="Putative anti-sigma factor"/>
    <property type="match status" value="1"/>
</dbReference>
<evidence type="ECO:0000313" key="5">
    <source>
        <dbReference type="Proteomes" id="UP000249547"/>
    </source>
</evidence>
<keyword evidence="1" id="KW-1133">Transmembrane helix</keyword>